<evidence type="ECO:0000313" key="2">
    <source>
        <dbReference type="Proteomes" id="UP000000664"/>
    </source>
</evidence>
<dbReference type="KEGG" id="lga:LGAS_1714"/>
<dbReference type="AlphaFoldDB" id="A0A805YVN7"/>
<gene>
    <name evidence="1" type="ordered locus">LGAS_1714</name>
</gene>
<name>A0A805YVN7_LACGA</name>
<reference evidence="1 2" key="1">
    <citation type="journal article" date="2006" name="Proc. Natl. Acad. Sci. U.S.A.">
        <title>Comparative genomics of the lactic acid bacteria.</title>
        <authorList>
            <person name="Makarova K."/>
            <person name="Slesarev A."/>
            <person name="Wolf Y."/>
            <person name="Sorokin A."/>
            <person name="Mirkin B."/>
            <person name="Koonin E."/>
            <person name="Pavlov A."/>
            <person name="Pavlova N."/>
            <person name="Karamychev V."/>
            <person name="Polouchine N."/>
            <person name="Shakhova V."/>
            <person name="Grigoriev I."/>
            <person name="Lou Y."/>
            <person name="Rohksar D."/>
            <person name="Lucas S."/>
            <person name="Huang K."/>
            <person name="Goodstein D.M."/>
            <person name="Hawkins T."/>
            <person name="Plengvidhya V."/>
            <person name="Welker D."/>
            <person name="Hughes J."/>
            <person name="Goh Y."/>
            <person name="Benson A."/>
            <person name="Baldwin K."/>
            <person name="Lee J.H."/>
            <person name="Diaz-Muniz I."/>
            <person name="Dosti B."/>
            <person name="Smeianov V."/>
            <person name="Wechter W."/>
            <person name="Barabote R."/>
            <person name="Lorca G."/>
            <person name="Altermann E."/>
            <person name="Barrangou R."/>
            <person name="Ganesan B."/>
            <person name="Xie Y."/>
            <person name="Rawsthorne H."/>
            <person name="Tamir D."/>
            <person name="Parker C."/>
            <person name="Breidt F."/>
            <person name="Broadbent J."/>
            <person name="Hutkins R."/>
            <person name="O'Sullivan D."/>
            <person name="Steele J."/>
            <person name="Unlu G."/>
            <person name="Saier M."/>
            <person name="Klaenhammer T."/>
            <person name="Richardson P."/>
            <person name="Kozyavkin S."/>
            <person name="Weimer B."/>
            <person name="Mills D."/>
        </authorList>
    </citation>
    <scope>NUCLEOTIDE SEQUENCE [LARGE SCALE GENOMIC DNA]</scope>
    <source>
        <strain evidence="2">ATCC 33323 / DSM 20243 / BCRC 14619 / CIP 102991 / JCM 1131 / KCTC 3163 / NCIMB 11718 / NCTC 13722 / AM63</strain>
    </source>
</reference>
<proteinExistence type="predicted"/>
<dbReference type="EMBL" id="CP000413">
    <property type="protein sequence ID" value="ABJ61002.1"/>
    <property type="molecule type" value="Genomic_DNA"/>
</dbReference>
<sequence length="45" mass="5144">MEIKKKAASKMLTAFFKISVDDSILVILANDCNSCWQSFNYLIEN</sequence>
<protein>
    <submittedName>
        <fullName evidence="1">Uncharacterized protein</fullName>
    </submittedName>
</protein>
<accession>A0A805YVN7</accession>
<evidence type="ECO:0000313" key="1">
    <source>
        <dbReference type="EMBL" id="ABJ61002.1"/>
    </source>
</evidence>
<dbReference type="Proteomes" id="UP000000664">
    <property type="component" value="Chromosome"/>
</dbReference>
<organism evidence="1 2">
    <name type="scientific">Lactobacillus gasseri (strain ATCC 33323 / DSM 20243 / BCRC 14619 / CIP 102991 / JCM 1131 / KCTC 3163 / NCIMB 11718 / NCTC 13722 / AM63)</name>
    <dbReference type="NCBI Taxonomy" id="324831"/>
    <lineage>
        <taxon>Bacteria</taxon>
        <taxon>Bacillati</taxon>
        <taxon>Bacillota</taxon>
        <taxon>Bacilli</taxon>
        <taxon>Lactobacillales</taxon>
        <taxon>Lactobacillaceae</taxon>
        <taxon>Lactobacillus</taxon>
    </lineage>
</organism>